<dbReference type="eggNOG" id="KOG0779">
    <property type="taxonomic scope" value="Eukaryota"/>
</dbReference>
<feature type="compositionally biased region" description="Basic and acidic residues" evidence="5">
    <location>
        <begin position="355"/>
        <end position="375"/>
    </location>
</feature>
<feature type="domain" description="Ubiquitin-like protease family profile" evidence="6">
    <location>
        <begin position="392"/>
        <end position="585"/>
    </location>
</feature>
<dbReference type="SUPFAM" id="SSF54001">
    <property type="entry name" value="Cysteine proteinases"/>
    <property type="match status" value="1"/>
</dbReference>
<comment type="similarity">
    <text evidence="1">Belongs to the peptidase C48 family.</text>
</comment>
<keyword evidence="3" id="KW-0378">Hydrolase</keyword>
<feature type="compositionally biased region" description="Basic residues" evidence="5">
    <location>
        <begin position="217"/>
        <end position="228"/>
    </location>
</feature>
<keyword evidence="8" id="KW-1185">Reference proteome</keyword>
<protein>
    <submittedName>
        <fullName evidence="7">Ubiquitin-like-specific protease 1D</fullName>
    </submittedName>
</protein>
<dbReference type="InterPro" id="IPR003653">
    <property type="entry name" value="Peptidase_C48_C"/>
</dbReference>
<dbReference type="PROSITE" id="PS50600">
    <property type="entry name" value="ULP_PROTEASE"/>
    <property type="match status" value="1"/>
</dbReference>
<feature type="region of interest" description="Disordered" evidence="5">
    <location>
        <begin position="629"/>
        <end position="649"/>
    </location>
</feature>
<dbReference type="GO" id="GO:0006508">
    <property type="term" value="P:proteolysis"/>
    <property type="evidence" value="ECO:0007669"/>
    <property type="project" value="UniProtKB-KW"/>
</dbReference>
<dbReference type="GO" id="GO:0008234">
    <property type="term" value="F:cysteine-type peptidase activity"/>
    <property type="evidence" value="ECO:0007669"/>
    <property type="project" value="UniProtKB-KW"/>
</dbReference>
<dbReference type="AlphaFoldDB" id="W9S1V1"/>
<dbReference type="Gene3D" id="1.10.418.20">
    <property type="match status" value="1"/>
</dbReference>
<dbReference type="PANTHER" id="PTHR46915">
    <property type="entry name" value="UBIQUITIN-LIKE PROTEASE 4-RELATED"/>
    <property type="match status" value="1"/>
</dbReference>
<evidence type="ECO:0000256" key="1">
    <source>
        <dbReference type="ARBA" id="ARBA00005234"/>
    </source>
</evidence>
<evidence type="ECO:0000256" key="5">
    <source>
        <dbReference type="SAM" id="MobiDB-lite"/>
    </source>
</evidence>
<evidence type="ECO:0000256" key="2">
    <source>
        <dbReference type="ARBA" id="ARBA00022670"/>
    </source>
</evidence>
<sequence>MEEGSAAKQPLELDWNKLFYEGDDDGPPPSVVIVNSKALAGENWKEPAMAAADSADRRPADKHETYEQMADHVLLERINSTRQSIPNLIRTLPDKGAKLRESLKCMEDERDRRKLRRVETIHLEEGDGFEKPTQSISSSIVGGSKDFRRENMASQDQRQSSFGTSFCKKIDGNTDCGAVQAFGKEMSMLGPCKHQKMKNGKEVSQKRRHRDPSLRRSPSKHQRNKHKSNGNEKDRASSIYCQDIREKFSNFYLKMNEAFPVSDSNASRPRKFVIFIHSESMVTLFDQEETIVLVDEEEPQLIGTTQEEEPQLIDTTREEPQLIGTTHGEPQLIDTTPEEPQLIDTTPEEPQLIDTTKEESQLIEREQKAEKPDESMKDVKIYYPSRDDPESVEISYVDFDCLAPEAYLTSTIMNFYMRYLQQHASPTNRVMRDCHFFNTYFYNKLQGAVSDKGSGNNGFFVKFRRWWKGVNIFQKEYILIPINESLHWSLVIICNPEKEERSGPIVLHLDSLGLHCSRTVFQNIKSFLKEEWKYLAREVSPSDLPFAENIWNHLPRRITEKPIAVPQQKNEYDCGLFVLFFMERFIEDAPERLKKKNLEMFGKRWFKPEEASGLRGKIHKLLMEEFKNAQKSSCTLDSSPSSSSDVLEG</sequence>
<feature type="region of interest" description="Disordered" evidence="5">
    <location>
        <begin position="340"/>
        <end position="375"/>
    </location>
</feature>
<dbReference type="Pfam" id="PF02902">
    <property type="entry name" value="Peptidase_C48"/>
    <property type="match status" value="1"/>
</dbReference>
<evidence type="ECO:0000313" key="7">
    <source>
        <dbReference type="EMBL" id="EXB82609.1"/>
    </source>
</evidence>
<name>W9S1V1_9ROSA</name>
<accession>W9S1V1</accession>
<keyword evidence="4" id="KW-0788">Thiol protease</keyword>
<organism evidence="7 8">
    <name type="scientific">Morus notabilis</name>
    <dbReference type="NCBI Taxonomy" id="981085"/>
    <lineage>
        <taxon>Eukaryota</taxon>
        <taxon>Viridiplantae</taxon>
        <taxon>Streptophyta</taxon>
        <taxon>Embryophyta</taxon>
        <taxon>Tracheophyta</taxon>
        <taxon>Spermatophyta</taxon>
        <taxon>Magnoliopsida</taxon>
        <taxon>eudicotyledons</taxon>
        <taxon>Gunneridae</taxon>
        <taxon>Pentapetalae</taxon>
        <taxon>rosids</taxon>
        <taxon>fabids</taxon>
        <taxon>Rosales</taxon>
        <taxon>Moraceae</taxon>
        <taxon>Moreae</taxon>
        <taxon>Morus</taxon>
    </lineage>
</organism>
<dbReference type="Gene3D" id="3.30.310.130">
    <property type="entry name" value="Ubiquitin-related"/>
    <property type="match status" value="1"/>
</dbReference>
<evidence type="ECO:0000313" key="8">
    <source>
        <dbReference type="Proteomes" id="UP000030645"/>
    </source>
</evidence>
<dbReference type="InterPro" id="IPR038765">
    <property type="entry name" value="Papain-like_cys_pep_sf"/>
</dbReference>
<proteinExistence type="inferred from homology"/>
<dbReference type="PANTHER" id="PTHR46915:SF2">
    <property type="entry name" value="UBIQUITIN-LIKE PROTEASE 4"/>
    <property type="match status" value="1"/>
</dbReference>
<evidence type="ECO:0000256" key="3">
    <source>
        <dbReference type="ARBA" id="ARBA00022801"/>
    </source>
</evidence>
<feature type="region of interest" description="Disordered" evidence="5">
    <location>
        <begin position="190"/>
        <end position="237"/>
    </location>
</feature>
<dbReference type="Proteomes" id="UP000030645">
    <property type="component" value="Unassembled WGS sequence"/>
</dbReference>
<dbReference type="GO" id="GO:0016926">
    <property type="term" value="P:protein desumoylation"/>
    <property type="evidence" value="ECO:0007669"/>
    <property type="project" value="UniProtKB-ARBA"/>
</dbReference>
<feature type="compositionally biased region" description="Low complexity" evidence="5">
    <location>
        <begin position="632"/>
        <end position="649"/>
    </location>
</feature>
<reference evidence="8" key="1">
    <citation type="submission" date="2013-01" db="EMBL/GenBank/DDBJ databases">
        <title>Draft Genome Sequence of a Mulberry Tree, Morus notabilis C.K. Schneid.</title>
        <authorList>
            <person name="He N."/>
            <person name="Zhao S."/>
        </authorList>
    </citation>
    <scope>NUCLEOTIDE SEQUENCE</scope>
</reference>
<dbReference type="EMBL" id="KE344869">
    <property type="protein sequence ID" value="EXB82609.1"/>
    <property type="molecule type" value="Genomic_DNA"/>
</dbReference>
<keyword evidence="2 7" id="KW-0645">Protease</keyword>
<dbReference type="STRING" id="981085.W9S1V1"/>
<evidence type="ECO:0000256" key="4">
    <source>
        <dbReference type="ARBA" id="ARBA00022807"/>
    </source>
</evidence>
<evidence type="ECO:0000259" key="6">
    <source>
        <dbReference type="PROSITE" id="PS50600"/>
    </source>
</evidence>
<gene>
    <name evidence="7" type="ORF">L484_027788</name>
</gene>